<evidence type="ECO:0000313" key="1">
    <source>
        <dbReference type="EMBL" id="GFS78954.1"/>
    </source>
</evidence>
<organism evidence="1 2">
    <name type="scientific">Nephila pilipes</name>
    <name type="common">Giant wood spider</name>
    <name type="synonym">Nephila maculata</name>
    <dbReference type="NCBI Taxonomy" id="299642"/>
    <lineage>
        <taxon>Eukaryota</taxon>
        <taxon>Metazoa</taxon>
        <taxon>Ecdysozoa</taxon>
        <taxon>Arthropoda</taxon>
        <taxon>Chelicerata</taxon>
        <taxon>Arachnida</taxon>
        <taxon>Araneae</taxon>
        <taxon>Araneomorphae</taxon>
        <taxon>Entelegynae</taxon>
        <taxon>Araneoidea</taxon>
        <taxon>Nephilidae</taxon>
        <taxon>Nephila</taxon>
    </lineage>
</organism>
<comment type="caution">
    <text evidence="1">The sequence shown here is derived from an EMBL/GenBank/DDBJ whole genome shotgun (WGS) entry which is preliminary data.</text>
</comment>
<sequence>MANTCWWRASFNVNNDIGLSRPTYDFKDLHDQKSYGVRLGDLGGHIALHSLLYGKPVYLETSCVLNSPCAGASDIDCIVCTAQDNAEGRPLLGQGAKEPVASNFCIILLNVEYVSSPLPSCILCIQR</sequence>
<dbReference type="Proteomes" id="UP000887013">
    <property type="component" value="Unassembled WGS sequence"/>
</dbReference>
<keyword evidence="2" id="KW-1185">Reference proteome</keyword>
<reference evidence="1" key="1">
    <citation type="submission" date="2020-08" db="EMBL/GenBank/DDBJ databases">
        <title>Multicomponent nature underlies the extraordinary mechanical properties of spider dragline silk.</title>
        <authorList>
            <person name="Kono N."/>
            <person name="Nakamura H."/>
            <person name="Mori M."/>
            <person name="Yoshida Y."/>
            <person name="Ohtoshi R."/>
            <person name="Malay A.D."/>
            <person name="Moran D.A.P."/>
            <person name="Tomita M."/>
            <person name="Numata K."/>
            <person name="Arakawa K."/>
        </authorList>
    </citation>
    <scope>NUCLEOTIDE SEQUENCE</scope>
</reference>
<proteinExistence type="predicted"/>
<protein>
    <submittedName>
        <fullName evidence="1">Uncharacterized protein</fullName>
    </submittedName>
</protein>
<gene>
    <name evidence="1" type="ORF">NPIL_494791</name>
</gene>
<dbReference type="EMBL" id="BMAW01002494">
    <property type="protein sequence ID" value="GFS78954.1"/>
    <property type="molecule type" value="Genomic_DNA"/>
</dbReference>
<evidence type="ECO:0000313" key="2">
    <source>
        <dbReference type="Proteomes" id="UP000887013"/>
    </source>
</evidence>
<dbReference type="AlphaFoldDB" id="A0A8X6MUU0"/>
<name>A0A8X6MUU0_NEPPI</name>
<dbReference type="OrthoDB" id="6467367at2759"/>
<accession>A0A8X6MUU0</accession>